<dbReference type="RefSeq" id="WP_069462117.1">
    <property type="nucleotide sequence ID" value="NZ_FODD01000013.1"/>
</dbReference>
<name>A0A1H8KLV5_9ACTN</name>
<evidence type="ECO:0000313" key="2">
    <source>
        <dbReference type="Proteomes" id="UP000181951"/>
    </source>
</evidence>
<organism evidence="1 2">
    <name type="scientific">Actinacidiphila rubida</name>
    <dbReference type="NCBI Taxonomy" id="310780"/>
    <lineage>
        <taxon>Bacteria</taxon>
        <taxon>Bacillati</taxon>
        <taxon>Actinomycetota</taxon>
        <taxon>Actinomycetes</taxon>
        <taxon>Kitasatosporales</taxon>
        <taxon>Streptomycetaceae</taxon>
        <taxon>Actinacidiphila</taxon>
    </lineage>
</organism>
<gene>
    <name evidence="1" type="ORF">SAMN05216267_101383</name>
</gene>
<accession>A0A1H8KLV5</accession>
<protein>
    <recommendedName>
        <fullName evidence="3">Alpha/beta hydrolase</fullName>
    </recommendedName>
</protein>
<dbReference type="AlphaFoldDB" id="A0A1H8KLV5"/>
<dbReference type="Gene3D" id="3.40.50.1820">
    <property type="entry name" value="alpha/beta hydrolase"/>
    <property type="match status" value="1"/>
</dbReference>
<evidence type="ECO:0008006" key="3">
    <source>
        <dbReference type="Google" id="ProtNLM"/>
    </source>
</evidence>
<dbReference type="EMBL" id="FODD01000013">
    <property type="protein sequence ID" value="SEN93855.1"/>
    <property type="molecule type" value="Genomic_DNA"/>
</dbReference>
<evidence type="ECO:0000313" key="1">
    <source>
        <dbReference type="EMBL" id="SEN93855.1"/>
    </source>
</evidence>
<proteinExistence type="predicted"/>
<dbReference type="SUPFAM" id="SSF53474">
    <property type="entry name" value="alpha/beta-Hydrolases"/>
    <property type="match status" value="1"/>
</dbReference>
<dbReference type="OrthoDB" id="4158640at2"/>
<keyword evidence="2" id="KW-1185">Reference proteome</keyword>
<dbReference type="STRING" id="310780.SAMN05216267_101383"/>
<reference evidence="1 2" key="1">
    <citation type="submission" date="2016-10" db="EMBL/GenBank/DDBJ databases">
        <authorList>
            <person name="de Groot N.N."/>
        </authorList>
    </citation>
    <scope>NUCLEOTIDE SEQUENCE [LARGE SCALE GENOMIC DNA]</scope>
    <source>
        <strain evidence="1 2">CGMCC 4.2026</strain>
    </source>
</reference>
<dbReference type="InterPro" id="IPR029058">
    <property type="entry name" value="AB_hydrolase_fold"/>
</dbReference>
<dbReference type="Proteomes" id="UP000181951">
    <property type="component" value="Unassembled WGS sequence"/>
</dbReference>
<sequence>MNHLTHHATHTVQFTTRTTSDGVVERDFTLGGVSGVSGVPGVLWSPASGGDRAPLVLMAHGGGTHKKWPAMTGRARLLVTRSGFHVACVDAPGHGDRPRSEHDEREIAELFRAREAGEPEGPVVVRYNAHLAERAVPEYRALLDALQELPEIGTGGPVGFFGLNMGTAIGVPFVAAEPRVTAAVFGLHWPDALAEHARRITIPLAYMLQWDDEHIPRESGLALFDAFGSTEKTLHANSGRHKELPRFESDNAAQFLARHLVRAAAPVA</sequence>